<dbReference type="InterPro" id="IPR041691">
    <property type="entry name" value="Atg6/beclin_CC"/>
</dbReference>
<dbReference type="GO" id="GO:0006995">
    <property type="term" value="P:cellular response to nitrogen starvation"/>
    <property type="evidence" value="ECO:0007669"/>
    <property type="project" value="TreeGrafter"/>
</dbReference>
<sequence>MERQTSVSFICQRCSMPVRLDDTILNPNEHTLAELSLPIYPATESDLGSGAGSFDKVVPPVRWTESCGSNPAAGGADSTGFTVLSDPGVTPSGHLSHKVKMAATLFDMLSTSTEVDHPMCEECTDLVTDGLEEELVTVRKEAALYREFVQKLRREPPADDGEAALDAELAKLATEEQQLLGELRTLKQEEQQLQHELEQQDKEKERLEQEEEQFWREFCTYRKQLIVADEDYRSLSNRLDYTTRQLEKLKKTNVFNATFHIWHSGHFGTINNFRLGRLPSVPVDWWEINAAWGQTALLLTALARKIGLQFSKYKIVPFGNHSYVQVLADGRELPLYGAGGFKFIWNPKFDAAMVAFLECLQELQEKIESGDAKFRLPYRVSKGKIEDPQAGTAYSVKIQLNSEEHWTKALKYMLTNLKWGIAWVCADSTLGELAPPEPGEQT</sequence>
<evidence type="ECO:0000259" key="5">
    <source>
        <dbReference type="Pfam" id="PF17675"/>
    </source>
</evidence>
<dbReference type="InterPro" id="IPR038274">
    <property type="entry name" value="Atg6/Beclin_C_sf"/>
</dbReference>
<dbReference type="OrthoDB" id="20368at2759"/>
<dbReference type="PANTHER" id="PTHR12768">
    <property type="entry name" value="BECLIN 1"/>
    <property type="match status" value="1"/>
</dbReference>
<reference evidence="6 7" key="1">
    <citation type="submission" date="2019-07" db="EMBL/GenBank/DDBJ databases">
        <title>Draft genome assembly of a fouling barnacle, Amphibalanus amphitrite (Darwin, 1854): The first reference genome for Thecostraca.</title>
        <authorList>
            <person name="Kim W."/>
        </authorList>
    </citation>
    <scope>NUCLEOTIDE SEQUENCE [LARGE SCALE GENOMIC DNA]</scope>
    <source>
        <strain evidence="6">SNU_AA5</strain>
        <tissue evidence="6">Soma without cirri and trophi</tissue>
    </source>
</reference>
<dbReference type="GO" id="GO:0034272">
    <property type="term" value="C:phosphatidylinositol 3-kinase complex, class III, type II"/>
    <property type="evidence" value="ECO:0007669"/>
    <property type="project" value="TreeGrafter"/>
</dbReference>
<evidence type="ECO:0000256" key="1">
    <source>
        <dbReference type="ARBA" id="ARBA00005965"/>
    </source>
</evidence>
<accession>A0A6A4VTU4</accession>
<dbReference type="GO" id="GO:0030674">
    <property type="term" value="F:protein-macromolecule adaptor activity"/>
    <property type="evidence" value="ECO:0007669"/>
    <property type="project" value="TreeGrafter"/>
</dbReference>
<dbReference type="Pfam" id="PF17675">
    <property type="entry name" value="APG6_N"/>
    <property type="match status" value="1"/>
</dbReference>
<proteinExistence type="inferred from homology"/>
<name>A0A6A4VTU4_AMPAM</name>
<feature type="domain" description="Atg6/beclin coiled-coil" evidence="5">
    <location>
        <begin position="118"/>
        <end position="246"/>
    </location>
</feature>
<dbReference type="InterPro" id="IPR007243">
    <property type="entry name" value="Atg6/Beclin"/>
</dbReference>
<dbReference type="GO" id="GO:0045324">
    <property type="term" value="P:late endosome to vacuole transport"/>
    <property type="evidence" value="ECO:0007669"/>
    <property type="project" value="TreeGrafter"/>
</dbReference>
<evidence type="ECO:0000313" key="6">
    <source>
        <dbReference type="EMBL" id="KAF0293328.1"/>
    </source>
</evidence>
<dbReference type="PANTHER" id="PTHR12768:SF4">
    <property type="entry name" value="BECLIN-1"/>
    <property type="match status" value="1"/>
</dbReference>
<evidence type="ECO:0000259" key="4">
    <source>
        <dbReference type="Pfam" id="PF04111"/>
    </source>
</evidence>
<feature type="coiled-coil region" evidence="3">
    <location>
        <begin position="169"/>
        <end position="252"/>
    </location>
</feature>
<evidence type="ECO:0000256" key="2">
    <source>
        <dbReference type="ARBA" id="ARBA00023054"/>
    </source>
</evidence>
<keyword evidence="7" id="KW-1185">Reference proteome</keyword>
<dbReference type="GO" id="GO:0000423">
    <property type="term" value="P:mitophagy"/>
    <property type="evidence" value="ECO:0007669"/>
    <property type="project" value="TreeGrafter"/>
</dbReference>
<feature type="domain" description="Atg6 BARA" evidence="4">
    <location>
        <begin position="249"/>
        <end position="425"/>
    </location>
</feature>
<organism evidence="6 7">
    <name type="scientific">Amphibalanus amphitrite</name>
    <name type="common">Striped barnacle</name>
    <name type="synonym">Balanus amphitrite</name>
    <dbReference type="NCBI Taxonomy" id="1232801"/>
    <lineage>
        <taxon>Eukaryota</taxon>
        <taxon>Metazoa</taxon>
        <taxon>Ecdysozoa</taxon>
        <taxon>Arthropoda</taxon>
        <taxon>Crustacea</taxon>
        <taxon>Multicrustacea</taxon>
        <taxon>Cirripedia</taxon>
        <taxon>Thoracica</taxon>
        <taxon>Thoracicalcarea</taxon>
        <taxon>Balanomorpha</taxon>
        <taxon>Balanoidea</taxon>
        <taxon>Balanidae</taxon>
        <taxon>Amphibalaninae</taxon>
        <taxon>Amphibalanus</taxon>
    </lineage>
</organism>
<evidence type="ECO:0000313" key="7">
    <source>
        <dbReference type="Proteomes" id="UP000440578"/>
    </source>
</evidence>
<dbReference type="Gene3D" id="1.10.418.40">
    <property type="entry name" value="Autophagy protein 6/Beclin 1"/>
    <property type="match status" value="1"/>
</dbReference>
<dbReference type="InterPro" id="IPR040455">
    <property type="entry name" value="Atg6_BARA"/>
</dbReference>
<gene>
    <name evidence="6" type="primary">Atg6</name>
    <name evidence="6" type="ORF">FJT64_000904</name>
</gene>
<dbReference type="GO" id="GO:0034271">
    <property type="term" value="C:phosphatidylinositol 3-kinase complex, class III, type I"/>
    <property type="evidence" value="ECO:0007669"/>
    <property type="project" value="TreeGrafter"/>
</dbReference>
<keyword evidence="2 3" id="KW-0175">Coiled coil</keyword>
<dbReference type="GO" id="GO:0000407">
    <property type="term" value="C:phagophore assembly site"/>
    <property type="evidence" value="ECO:0007669"/>
    <property type="project" value="TreeGrafter"/>
</dbReference>
<comment type="caution">
    <text evidence="6">The sequence shown here is derived from an EMBL/GenBank/DDBJ whole genome shotgun (WGS) entry which is preliminary data.</text>
</comment>
<evidence type="ECO:0000256" key="3">
    <source>
        <dbReference type="SAM" id="Coils"/>
    </source>
</evidence>
<protein>
    <submittedName>
        <fullName evidence="6">Beclin-1-like protein</fullName>
    </submittedName>
</protein>
<dbReference type="EMBL" id="VIIS01001753">
    <property type="protein sequence ID" value="KAF0293328.1"/>
    <property type="molecule type" value="Genomic_DNA"/>
</dbReference>
<dbReference type="FunFam" id="1.10.418.40:FF:000001">
    <property type="entry name" value="beclin-1 isoform X1"/>
    <property type="match status" value="1"/>
</dbReference>
<dbReference type="GO" id="GO:0043548">
    <property type="term" value="F:phosphatidylinositol 3-kinase binding"/>
    <property type="evidence" value="ECO:0007669"/>
    <property type="project" value="TreeGrafter"/>
</dbReference>
<dbReference type="Pfam" id="PF04111">
    <property type="entry name" value="APG6"/>
    <property type="match status" value="1"/>
</dbReference>
<dbReference type="Gene3D" id="6.10.250.3110">
    <property type="match status" value="1"/>
</dbReference>
<dbReference type="AlphaFoldDB" id="A0A6A4VTU4"/>
<dbReference type="Proteomes" id="UP000440578">
    <property type="component" value="Unassembled WGS sequence"/>
</dbReference>
<comment type="similarity">
    <text evidence="1">Belongs to the beclin family.</text>
</comment>
<dbReference type="GO" id="GO:0000045">
    <property type="term" value="P:autophagosome assembly"/>
    <property type="evidence" value="ECO:0007669"/>
    <property type="project" value="TreeGrafter"/>
</dbReference>